<feature type="region of interest" description="Disordered" evidence="5">
    <location>
        <begin position="480"/>
        <end position="514"/>
    </location>
</feature>
<dbReference type="SUPFAM" id="SSF51197">
    <property type="entry name" value="Clavaminate synthase-like"/>
    <property type="match status" value="1"/>
</dbReference>
<dbReference type="InterPro" id="IPR051422">
    <property type="entry name" value="AlkB_tRNA_MeTrf/Diox"/>
</dbReference>
<dbReference type="OrthoDB" id="41584at2759"/>
<evidence type="ECO:0000259" key="6">
    <source>
        <dbReference type="PROSITE" id="PS51471"/>
    </source>
</evidence>
<dbReference type="PANTHER" id="PTHR13069:SF21">
    <property type="entry name" value="ALKYLATED DNA REPAIR PROTEIN ALKB HOMOLOG 8"/>
    <property type="match status" value="1"/>
</dbReference>
<dbReference type="PROSITE" id="PS51471">
    <property type="entry name" value="FE2OG_OXY"/>
    <property type="match status" value="1"/>
</dbReference>
<dbReference type="GO" id="GO:0005634">
    <property type="term" value="C:nucleus"/>
    <property type="evidence" value="ECO:0007669"/>
    <property type="project" value="TreeGrafter"/>
</dbReference>
<feature type="compositionally biased region" description="Basic and acidic residues" evidence="5">
    <location>
        <begin position="341"/>
        <end position="356"/>
    </location>
</feature>
<dbReference type="SUPFAM" id="SSF53335">
    <property type="entry name" value="S-adenosyl-L-methionine-dependent methyltransferases"/>
    <property type="match status" value="1"/>
</dbReference>
<evidence type="ECO:0000256" key="2">
    <source>
        <dbReference type="ARBA" id="ARBA00022679"/>
    </source>
</evidence>
<sequence>MQGQQNDGSGSSESIAATTNGERNSGDSSGKAFRSVLPHEPLPAGSSCDDQRGYVHLQGAFEPKRKASPNTQQSEPSPYWKSSEALEEAILLALRDHYKRLQLPFPVLSVRVSDGKNLSRLRLEYNCPYEALQIQYAFRDQRISPQTILAPIVNSRGDCVTSKSDGCALFGSRPCQATMITTTPLPKDTSSFWPRSNPPQFRRLLHNRGDDEQERSQTRFVYVTGLIDNNNDSEVTTGRTLSDWWGKPYAVYRALRQVFGTDIEIFLPKKQNRKQQLIQSCHLGLRSASDAQRIVREYQGRVVAWNDGTKKTSDQQQSNEGEIHSGQLFLDYATITQKSKAKEKGEYEKGKGDASRPECTSTTSHVHVPGLVVVENFLTEPEEKILLAILTGPQAPWAPQQTNKSQTGAVKRLVQHYGYVFDYQTADVLRRDENTPFSANCPPMPAIETTAENNDPISMDDLIRQGRGWEVLAQIVEKTRRHEFETEPPSSDEEKSDGPNSQESMTRKMTFPHLNQMTVNQYKPGEGIGSHIDTPSAFGDGLISISLNSGIVMEFTKVGAKTEGEARVKKLVYLPRRSLVLMAGPARYEWEHQIVTRRTDTHDGTTSPRGLRVSLTLRTALSLDGSPLDFFESSVFPPVWGGSDDGKRGPPGSNGNALVTPSTERNHVHAVYDAIATQWHHTRGKRGVLWPSATQFVQNLPEGSIVADVGCGDGKYFPAIWEAGSYVIGTDISLPLLESSFDESSGSTVPGTRTVSGYRQSLQKRPAVAVADAMTVPLRSDSCDAAICIAVMHHLSTTDRRLRCLEELERIVGKGGRIHVQAWAMEQASNSKRRFAAPDVFVPFNAQPKYLDRVSGGAGGPEPESHGSGGNDSVAPHGPSKSVAELYSEAYEKADFDERKGLVVFQRYCHMYREGELEDLVRRVPGLRLVESGYESGNHYVILEVVAK</sequence>
<dbReference type="AlphaFoldDB" id="A0A448ZME3"/>
<dbReference type="EMBL" id="CAACVS010000531">
    <property type="protein sequence ID" value="VEU43201.1"/>
    <property type="molecule type" value="Genomic_DNA"/>
</dbReference>
<keyword evidence="1" id="KW-0489">Methyltransferase</keyword>
<evidence type="ECO:0000256" key="5">
    <source>
        <dbReference type="SAM" id="MobiDB-lite"/>
    </source>
</evidence>
<dbReference type="InterPro" id="IPR005123">
    <property type="entry name" value="Oxoglu/Fe-dep_dioxygenase_dom"/>
</dbReference>
<feature type="region of interest" description="Disordered" evidence="5">
    <location>
        <begin position="641"/>
        <end position="660"/>
    </location>
</feature>
<dbReference type="Pfam" id="PF13532">
    <property type="entry name" value="2OG-FeII_Oxy_2"/>
    <property type="match status" value="1"/>
</dbReference>
<feature type="domain" description="Fe2OG dioxygenase" evidence="6">
    <location>
        <begin position="513"/>
        <end position="621"/>
    </location>
</feature>
<dbReference type="GO" id="GO:0030488">
    <property type="term" value="P:tRNA methylation"/>
    <property type="evidence" value="ECO:0007669"/>
    <property type="project" value="TreeGrafter"/>
</dbReference>
<dbReference type="Proteomes" id="UP000291116">
    <property type="component" value="Unassembled WGS sequence"/>
</dbReference>
<evidence type="ECO:0000313" key="7">
    <source>
        <dbReference type="EMBL" id="VEU43201.1"/>
    </source>
</evidence>
<evidence type="ECO:0000256" key="4">
    <source>
        <dbReference type="ARBA" id="ARBA00022884"/>
    </source>
</evidence>
<dbReference type="GO" id="GO:0002098">
    <property type="term" value="P:tRNA wobble uridine modification"/>
    <property type="evidence" value="ECO:0007669"/>
    <property type="project" value="TreeGrafter"/>
</dbReference>
<dbReference type="InterPro" id="IPR027450">
    <property type="entry name" value="AlkB-like"/>
</dbReference>
<dbReference type="InterPro" id="IPR037151">
    <property type="entry name" value="AlkB-like_sf"/>
</dbReference>
<evidence type="ECO:0000256" key="3">
    <source>
        <dbReference type="ARBA" id="ARBA00022833"/>
    </source>
</evidence>
<feature type="compositionally biased region" description="Polar residues" evidence="5">
    <location>
        <begin position="1"/>
        <end position="28"/>
    </location>
</feature>
<evidence type="ECO:0000256" key="1">
    <source>
        <dbReference type="ARBA" id="ARBA00022603"/>
    </source>
</evidence>
<keyword evidence="2" id="KW-0808">Transferase</keyword>
<gene>
    <name evidence="7" type="ORF">PSNMU_V1.4_AUG-EV-PASAV3_0102500</name>
</gene>
<dbReference type="CDD" id="cd02440">
    <property type="entry name" value="AdoMet_MTases"/>
    <property type="match status" value="1"/>
</dbReference>
<feature type="region of interest" description="Disordered" evidence="5">
    <location>
        <begin position="1"/>
        <end position="54"/>
    </location>
</feature>
<dbReference type="GO" id="GO:0106335">
    <property type="term" value="F:tRNA (5-carboxymethyluridine(34)-5-O)-methyltransferase activity"/>
    <property type="evidence" value="ECO:0007669"/>
    <property type="project" value="TreeGrafter"/>
</dbReference>
<keyword evidence="3" id="KW-0862">Zinc</keyword>
<name>A0A448ZME3_9STRA</name>
<dbReference type="Gene3D" id="2.60.120.590">
    <property type="entry name" value="Alpha-ketoglutarate-dependent dioxygenase AlkB-like"/>
    <property type="match status" value="1"/>
</dbReference>
<dbReference type="Gene3D" id="3.40.50.150">
    <property type="entry name" value="Vaccinia Virus protein VP39"/>
    <property type="match status" value="1"/>
</dbReference>
<feature type="region of interest" description="Disordered" evidence="5">
    <location>
        <begin position="341"/>
        <end position="363"/>
    </location>
</feature>
<proteinExistence type="predicted"/>
<accession>A0A448ZME3</accession>
<dbReference type="InterPro" id="IPR029063">
    <property type="entry name" value="SAM-dependent_MTases_sf"/>
</dbReference>
<dbReference type="Pfam" id="PF08241">
    <property type="entry name" value="Methyltransf_11"/>
    <property type="match status" value="1"/>
</dbReference>
<reference evidence="7 8" key="1">
    <citation type="submission" date="2019-01" db="EMBL/GenBank/DDBJ databases">
        <authorList>
            <person name="Ferrante I. M."/>
        </authorList>
    </citation>
    <scope>NUCLEOTIDE SEQUENCE [LARGE SCALE GENOMIC DNA]</scope>
    <source>
        <strain evidence="7 8">B856</strain>
    </source>
</reference>
<dbReference type="InterPro" id="IPR013216">
    <property type="entry name" value="Methyltransf_11"/>
</dbReference>
<evidence type="ECO:0000313" key="8">
    <source>
        <dbReference type="Proteomes" id="UP000291116"/>
    </source>
</evidence>
<dbReference type="GO" id="GO:0008757">
    <property type="term" value="F:S-adenosylmethionine-dependent methyltransferase activity"/>
    <property type="evidence" value="ECO:0007669"/>
    <property type="project" value="InterPro"/>
</dbReference>
<dbReference type="GO" id="GO:0000049">
    <property type="term" value="F:tRNA binding"/>
    <property type="evidence" value="ECO:0007669"/>
    <property type="project" value="TreeGrafter"/>
</dbReference>
<feature type="region of interest" description="Disordered" evidence="5">
    <location>
        <begin position="852"/>
        <end position="880"/>
    </location>
</feature>
<dbReference type="PANTHER" id="PTHR13069">
    <property type="entry name" value="ALKYLATED DNA REPAIR PROTEIN ALKB HOMOLOG 8"/>
    <property type="match status" value="1"/>
</dbReference>
<dbReference type="GO" id="GO:0005737">
    <property type="term" value="C:cytoplasm"/>
    <property type="evidence" value="ECO:0007669"/>
    <property type="project" value="TreeGrafter"/>
</dbReference>
<keyword evidence="4" id="KW-0694">RNA-binding</keyword>
<organism evidence="7 8">
    <name type="scientific">Pseudo-nitzschia multistriata</name>
    <dbReference type="NCBI Taxonomy" id="183589"/>
    <lineage>
        <taxon>Eukaryota</taxon>
        <taxon>Sar</taxon>
        <taxon>Stramenopiles</taxon>
        <taxon>Ochrophyta</taxon>
        <taxon>Bacillariophyta</taxon>
        <taxon>Bacillariophyceae</taxon>
        <taxon>Bacillariophycidae</taxon>
        <taxon>Bacillariales</taxon>
        <taxon>Bacillariaceae</taxon>
        <taxon>Pseudo-nitzschia</taxon>
    </lineage>
</organism>
<keyword evidence="8" id="KW-1185">Reference proteome</keyword>
<protein>
    <recommendedName>
        <fullName evidence="6">Fe2OG dioxygenase domain-containing protein</fullName>
    </recommendedName>
</protein>